<accession>A0A9Q3J2M9</accession>
<dbReference type="Proteomes" id="UP000765509">
    <property type="component" value="Unassembled WGS sequence"/>
</dbReference>
<proteinExistence type="predicted"/>
<protein>
    <submittedName>
        <fullName evidence="1">Uncharacterized protein</fullName>
    </submittedName>
</protein>
<evidence type="ECO:0000313" key="2">
    <source>
        <dbReference type="Proteomes" id="UP000765509"/>
    </source>
</evidence>
<reference evidence="1" key="1">
    <citation type="submission" date="2021-03" db="EMBL/GenBank/DDBJ databases">
        <title>Draft genome sequence of rust myrtle Austropuccinia psidii MF-1, a brazilian biotype.</title>
        <authorList>
            <person name="Quecine M.C."/>
            <person name="Pachon D.M.R."/>
            <person name="Bonatelli M.L."/>
            <person name="Correr F.H."/>
            <person name="Franceschini L.M."/>
            <person name="Leite T.F."/>
            <person name="Margarido G.R.A."/>
            <person name="Almeida C.A."/>
            <person name="Ferrarezi J.A."/>
            <person name="Labate C.A."/>
        </authorList>
    </citation>
    <scope>NUCLEOTIDE SEQUENCE</scope>
    <source>
        <strain evidence="1">MF-1</strain>
    </source>
</reference>
<comment type="caution">
    <text evidence="1">The sequence shown here is derived from an EMBL/GenBank/DDBJ whole genome shotgun (WGS) entry which is preliminary data.</text>
</comment>
<dbReference type="OrthoDB" id="5597284at2759"/>
<name>A0A9Q3J2M9_9BASI</name>
<dbReference type="AlphaFoldDB" id="A0A9Q3J2M9"/>
<evidence type="ECO:0000313" key="1">
    <source>
        <dbReference type="EMBL" id="MBW0554458.1"/>
    </source>
</evidence>
<dbReference type="Gene3D" id="3.30.420.10">
    <property type="entry name" value="Ribonuclease H-like superfamily/Ribonuclease H"/>
    <property type="match status" value="1"/>
</dbReference>
<dbReference type="InterPro" id="IPR036397">
    <property type="entry name" value="RNaseH_sf"/>
</dbReference>
<sequence length="207" mass="24218">MGERWHKHLKDSVGKMCGENGSKWKEYLPLLKFADQISTKQTTGYSPFQIQCGQRAVKPIYIETKTYLAIEWHKLSPKGDLLKARATQLSGKEEMRKRAEKKLRKSREDSIKYWDKRLAHKIRKSIEPVEIVLVYNRTLESQLGMLFRNRFTGPYWVLKQISNGLYELENPYGTRLAKIFAASQIKSFYPRGDPEESRSGEENEELE</sequence>
<keyword evidence="2" id="KW-1185">Reference proteome</keyword>
<gene>
    <name evidence="1" type="ORF">O181_094173</name>
</gene>
<organism evidence="1 2">
    <name type="scientific">Austropuccinia psidii MF-1</name>
    <dbReference type="NCBI Taxonomy" id="1389203"/>
    <lineage>
        <taxon>Eukaryota</taxon>
        <taxon>Fungi</taxon>
        <taxon>Dikarya</taxon>
        <taxon>Basidiomycota</taxon>
        <taxon>Pucciniomycotina</taxon>
        <taxon>Pucciniomycetes</taxon>
        <taxon>Pucciniales</taxon>
        <taxon>Sphaerophragmiaceae</taxon>
        <taxon>Austropuccinia</taxon>
    </lineage>
</organism>
<dbReference type="EMBL" id="AVOT02061151">
    <property type="protein sequence ID" value="MBW0554458.1"/>
    <property type="molecule type" value="Genomic_DNA"/>
</dbReference>
<dbReference type="GO" id="GO:0003676">
    <property type="term" value="F:nucleic acid binding"/>
    <property type="evidence" value="ECO:0007669"/>
    <property type="project" value="InterPro"/>
</dbReference>